<protein>
    <submittedName>
        <fullName evidence="2">Uncharacterized protein</fullName>
    </submittedName>
</protein>
<keyword evidence="1" id="KW-0472">Membrane</keyword>
<evidence type="ECO:0000256" key="1">
    <source>
        <dbReference type="SAM" id="Phobius"/>
    </source>
</evidence>
<evidence type="ECO:0000313" key="2">
    <source>
        <dbReference type="EnsemblMetazoa" id="AEPI000640-PA"/>
    </source>
</evidence>
<dbReference type="EnsemblMetazoa" id="AEPI000640-RA">
    <property type="protein sequence ID" value="AEPI000640-PA"/>
    <property type="gene ID" value="AEPI000640"/>
</dbReference>
<reference evidence="3" key="1">
    <citation type="submission" date="2013-03" db="EMBL/GenBank/DDBJ databases">
        <title>The Genome Sequence of Anopheles epiroticus epiroticus2.</title>
        <authorList>
            <consortium name="The Broad Institute Genomics Platform"/>
            <person name="Neafsey D.E."/>
            <person name="Howell P."/>
            <person name="Walker B."/>
            <person name="Young S.K."/>
            <person name="Zeng Q."/>
            <person name="Gargeya S."/>
            <person name="Fitzgerald M."/>
            <person name="Haas B."/>
            <person name="Abouelleil A."/>
            <person name="Allen A.W."/>
            <person name="Alvarado L."/>
            <person name="Arachchi H.M."/>
            <person name="Berlin A.M."/>
            <person name="Chapman S.B."/>
            <person name="Gainer-Dewar J."/>
            <person name="Goldberg J."/>
            <person name="Griggs A."/>
            <person name="Gujja S."/>
            <person name="Hansen M."/>
            <person name="Howarth C."/>
            <person name="Imamovic A."/>
            <person name="Ireland A."/>
            <person name="Larimer J."/>
            <person name="McCowan C."/>
            <person name="Murphy C."/>
            <person name="Pearson M."/>
            <person name="Poon T.W."/>
            <person name="Priest M."/>
            <person name="Roberts A."/>
            <person name="Saif S."/>
            <person name="Shea T."/>
            <person name="Sisk P."/>
            <person name="Sykes S."/>
            <person name="Wortman J."/>
            <person name="Nusbaum C."/>
            <person name="Birren B."/>
        </authorList>
    </citation>
    <scope>NUCLEOTIDE SEQUENCE [LARGE SCALE GENOMIC DNA]</scope>
    <source>
        <strain evidence="3">Epiroticus2</strain>
    </source>
</reference>
<reference evidence="2" key="2">
    <citation type="submission" date="2020-05" db="UniProtKB">
        <authorList>
            <consortium name="EnsemblMetazoa"/>
        </authorList>
    </citation>
    <scope>IDENTIFICATION</scope>
    <source>
        <strain evidence="2">Epiroticus2</strain>
    </source>
</reference>
<keyword evidence="1" id="KW-0812">Transmembrane</keyword>
<accession>A0A182P158</accession>
<keyword evidence="1" id="KW-1133">Transmembrane helix</keyword>
<evidence type="ECO:0000313" key="3">
    <source>
        <dbReference type="Proteomes" id="UP000075885"/>
    </source>
</evidence>
<sequence>MDLRGDDLSDRGAVYFSDRDRSNHFGDWSNGLDDLVSLQGFTADDGVESVVLIGGVVNHTAVTVGVDQGVLSLNVISVALFLLALDVSGVVIMNGVLELVLGRGFWVLDVLYSLDQSWLDSLDKSGLDSLNNGWLVILLVLWLVMVRIVVLSAGNGQESNDGQELFLPINGR</sequence>
<organism evidence="2 3">
    <name type="scientific">Anopheles epiroticus</name>
    <dbReference type="NCBI Taxonomy" id="199890"/>
    <lineage>
        <taxon>Eukaryota</taxon>
        <taxon>Metazoa</taxon>
        <taxon>Ecdysozoa</taxon>
        <taxon>Arthropoda</taxon>
        <taxon>Hexapoda</taxon>
        <taxon>Insecta</taxon>
        <taxon>Pterygota</taxon>
        <taxon>Neoptera</taxon>
        <taxon>Endopterygota</taxon>
        <taxon>Diptera</taxon>
        <taxon>Nematocera</taxon>
        <taxon>Culicoidea</taxon>
        <taxon>Culicidae</taxon>
        <taxon>Anophelinae</taxon>
        <taxon>Anopheles</taxon>
    </lineage>
</organism>
<feature type="transmembrane region" description="Helical" evidence="1">
    <location>
        <begin position="134"/>
        <end position="153"/>
    </location>
</feature>
<proteinExistence type="predicted"/>
<dbReference type="AlphaFoldDB" id="A0A182P158"/>
<feature type="transmembrane region" description="Helical" evidence="1">
    <location>
        <begin position="69"/>
        <end position="88"/>
    </location>
</feature>
<name>A0A182P158_9DIPT</name>
<keyword evidence="3" id="KW-1185">Reference proteome</keyword>
<dbReference type="Proteomes" id="UP000075885">
    <property type="component" value="Unassembled WGS sequence"/>
</dbReference>
<dbReference type="VEuPathDB" id="VectorBase:AEPI000640"/>